<feature type="region of interest" description="Disordered" evidence="10">
    <location>
        <begin position="1"/>
        <end position="30"/>
    </location>
</feature>
<dbReference type="OrthoDB" id="2163284at2759"/>
<evidence type="ECO:0000256" key="7">
    <source>
        <dbReference type="ARBA" id="ARBA00023034"/>
    </source>
</evidence>
<gene>
    <name evidence="11" type="ORF">BD324DRAFT_651836</name>
</gene>
<dbReference type="InterPro" id="IPR019357">
    <property type="entry name" value="SCOC"/>
</dbReference>
<keyword evidence="12" id="KW-1185">Reference proteome</keyword>
<keyword evidence="6" id="KW-0963">Cytoplasm</keyword>
<evidence type="ECO:0000313" key="12">
    <source>
        <dbReference type="Proteomes" id="UP000193218"/>
    </source>
</evidence>
<dbReference type="Proteomes" id="UP000193218">
    <property type="component" value="Unassembled WGS sequence"/>
</dbReference>
<dbReference type="AlphaFoldDB" id="A0A1Y1UEI8"/>
<sequence length="91" mass="10040">MVGNKGYEEDSAPWGAPSVTPREAEPTVESALEKERIIKDIVQLRDGLRGLMVRVTEVEGDTEKLAKDNELLSVYIDNLTRNSVVAAGNKR</sequence>
<dbReference type="PANTHER" id="PTHR21614:SF0">
    <property type="entry name" value="GEO08385P1"/>
    <property type="match status" value="1"/>
</dbReference>
<evidence type="ECO:0000256" key="6">
    <source>
        <dbReference type="ARBA" id="ARBA00022490"/>
    </source>
</evidence>
<evidence type="ECO:0000256" key="2">
    <source>
        <dbReference type="ARBA" id="ARBA00004255"/>
    </source>
</evidence>
<dbReference type="GO" id="GO:0005829">
    <property type="term" value="C:cytosol"/>
    <property type="evidence" value="ECO:0007669"/>
    <property type="project" value="UniProtKB-SubCell"/>
</dbReference>
<keyword evidence="7" id="KW-0333">Golgi apparatus</keyword>
<evidence type="ECO:0000256" key="5">
    <source>
        <dbReference type="ARBA" id="ARBA00010880"/>
    </source>
</evidence>
<dbReference type="GO" id="GO:0000139">
    <property type="term" value="C:Golgi membrane"/>
    <property type="evidence" value="ECO:0007669"/>
    <property type="project" value="UniProtKB-SubCell"/>
</dbReference>
<dbReference type="PANTHER" id="PTHR21614">
    <property type="entry name" value="SHORT COILED COIL PROTEIN"/>
    <property type="match status" value="1"/>
</dbReference>
<proteinExistence type="inferred from homology"/>
<dbReference type="GeneID" id="33560211"/>
<reference evidence="11 12" key="1">
    <citation type="submission" date="2017-03" db="EMBL/GenBank/DDBJ databases">
        <title>Widespread Adenine N6-methylation of Active Genes in Fungi.</title>
        <authorList>
            <consortium name="DOE Joint Genome Institute"/>
            <person name="Mondo S.J."/>
            <person name="Dannebaum R.O."/>
            <person name="Kuo R.C."/>
            <person name="Louie K.B."/>
            <person name="Bewick A.J."/>
            <person name="Labutti K."/>
            <person name="Haridas S."/>
            <person name="Kuo A."/>
            <person name="Salamov A."/>
            <person name="Ahrendt S.R."/>
            <person name="Lau R."/>
            <person name="Bowen B.P."/>
            <person name="Lipzen A."/>
            <person name="Sullivan W."/>
            <person name="Andreopoulos W.B."/>
            <person name="Clum A."/>
            <person name="Lindquist E."/>
            <person name="Daum C."/>
            <person name="Northen T.R."/>
            <person name="Ramamoorthy G."/>
            <person name="Schmitz R.J."/>
            <person name="Gryganskyi A."/>
            <person name="Culley D."/>
            <person name="Magnuson J."/>
            <person name="James T.Y."/>
            <person name="O'Malley M.A."/>
            <person name="Stajich J.E."/>
            <person name="Spatafora J.W."/>
            <person name="Visel A."/>
            <person name="Grigoriev I.V."/>
        </authorList>
    </citation>
    <scope>NUCLEOTIDE SEQUENCE [LARGE SCALE GENOMIC DNA]</scope>
    <source>
        <strain evidence="11 12">NRRL Y-17943</strain>
    </source>
</reference>
<evidence type="ECO:0000256" key="10">
    <source>
        <dbReference type="SAM" id="MobiDB-lite"/>
    </source>
</evidence>
<keyword evidence="9" id="KW-0472">Membrane</keyword>
<comment type="function">
    <text evidence="1">Positive regulator of amino acid starvation-induced autophagy.</text>
</comment>
<keyword evidence="8" id="KW-0175">Coiled coil</keyword>
<evidence type="ECO:0000256" key="8">
    <source>
        <dbReference type="ARBA" id="ARBA00023054"/>
    </source>
</evidence>
<evidence type="ECO:0000313" key="11">
    <source>
        <dbReference type="EMBL" id="ORX35924.1"/>
    </source>
</evidence>
<dbReference type="Pfam" id="PF10224">
    <property type="entry name" value="DUF2205"/>
    <property type="match status" value="1"/>
</dbReference>
<dbReference type="RefSeq" id="XP_021870053.1">
    <property type="nucleotide sequence ID" value="XM_022018402.1"/>
</dbReference>
<comment type="caution">
    <text evidence="11">The sequence shown here is derived from an EMBL/GenBank/DDBJ whole genome shotgun (WGS) entry which is preliminary data.</text>
</comment>
<name>A0A1Y1UEI8_9TREE</name>
<dbReference type="InParanoid" id="A0A1Y1UEI8"/>
<evidence type="ECO:0000256" key="3">
    <source>
        <dbReference type="ARBA" id="ARBA00004514"/>
    </source>
</evidence>
<evidence type="ECO:0000256" key="4">
    <source>
        <dbReference type="ARBA" id="ARBA00004601"/>
    </source>
</evidence>
<dbReference type="EMBL" id="NBSH01000009">
    <property type="protein sequence ID" value="ORX35924.1"/>
    <property type="molecule type" value="Genomic_DNA"/>
</dbReference>
<dbReference type="GO" id="GO:0005802">
    <property type="term" value="C:trans-Golgi network"/>
    <property type="evidence" value="ECO:0007669"/>
    <property type="project" value="TreeGrafter"/>
</dbReference>
<comment type="similarity">
    <text evidence="5">Belongs to the SCOC family.</text>
</comment>
<evidence type="ECO:0000256" key="1">
    <source>
        <dbReference type="ARBA" id="ARBA00002743"/>
    </source>
</evidence>
<comment type="subcellular location">
    <subcellularLocation>
        <location evidence="3">Cytoplasm</location>
        <location evidence="3">Cytosol</location>
    </subcellularLocation>
    <subcellularLocation>
        <location evidence="2">Golgi apparatus membrane</location>
        <topology evidence="2">Peripheral membrane protein</topology>
        <orientation evidence="2">Cytoplasmic side</orientation>
    </subcellularLocation>
    <subcellularLocation>
        <location evidence="4">Golgi apparatus</location>
        <location evidence="4">trans-Golgi network</location>
    </subcellularLocation>
</comment>
<evidence type="ECO:0000256" key="9">
    <source>
        <dbReference type="ARBA" id="ARBA00023136"/>
    </source>
</evidence>
<organism evidence="11 12">
    <name type="scientific">Kockovaella imperatae</name>
    <dbReference type="NCBI Taxonomy" id="4999"/>
    <lineage>
        <taxon>Eukaryota</taxon>
        <taxon>Fungi</taxon>
        <taxon>Dikarya</taxon>
        <taxon>Basidiomycota</taxon>
        <taxon>Agaricomycotina</taxon>
        <taxon>Tremellomycetes</taxon>
        <taxon>Tremellales</taxon>
        <taxon>Cuniculitremaceae</taxon>
        <taxon>Kockovaella</taxon>
    </lineage>
</organism>
<protein>
    <submittedName>
        <fullName evidence="11">Uncharacterized protein</fullName>
    </submittedName>
</protein>
<dbReference type="Gene3D" id="1.20.5.170">
    <property type="match status" value="1"/>
</dbReference>
<accession>A0A1Y1UEI8</accession>